<gene>
    <name evidence="1" type="ORF">BV22DRAFT_1104439</name>
</gene>
<keyword evidence="2" id="KW-1185">Reference proteome</keyword>
<dbReference type="EMBL" id="MU266386">
    <property type="protein sequence ID" value="KAH7926248.1"/>
    <property type="molecule type" value="Genomic_DNA"/>
</dbReference>
<proteinExistence type="predicted"/>
<evidence type="ECO:0000313" key="1">
    <source>
        <dbReference type="EMBL" id="KAH7926248.1"/>
    </source>
</evidence>
<sequence length="623" mass="70052">MSSLQARVLYWFRTDLRLHDSPALHAALGLNPEVFYPIWTWDPQYVFAHRVGVNRLSFLLEGMQDLSLSLTACNPKTKLHVVRGPPQTVVPALCKAWNITHLVYEKDTAGYAAVRDAEVKASVTKAGVQVVDVLGHSLYDPQAIVDQNKGNPTMSISSWITASNKLPAPSRPLLPPPSLPPPGNTTLIPFSRKDHPVANGVDVNEDDRETVVTCYDTLAGRDGDFSIPTLEELGLPPATTSIRGGETEALKRLEAYCADKAQVARFAKPKTSPAEFDPPATTQLSPYLKFGCLGSREFLWRVRDTISQWIMDQNGNKNDDTTKHPENLEGQLLFREMYFAAECAVGLPFGQIRGNAICRFIDWRLQNQYDASGHRIHPRPLGDAEDEERFSAWQDGRTGFPWIDAIMRQLRQEGWIHHLARHSVACFLTRGQCYISWERGAEVFDKWLIDWDPCANAGNWMWLSCSAFFSMYYRVYGVKSFPEKFDKTGKLVRKFCPELAKFPDKFIYTPHLAPVDVQEKAGCIIGRDYPFPMLDKKVEKERCIQRVKAAYALGLYGNDAAVLNGSAVAKLKNADSPNATNREASEGGANHHRRKRQECHSKDGLPTKRTRADGTIKKYLVQK</sequence>
<protein>
    <submittedName>
        <fullName evidence="1">Uncharacterized protein</fullName>
    </submittedName>
</protein>
<comment type="caution">
    <text evidence="1">The sequence shown here is derived from an EMBL/GenBank/DDBJ whole genome shotgun (WGS) entry which is preliminary data.</text>
</comment>
<name>A0ACB8BN12_9AGAM</name>
<organism evidence="1 2">
    <name type="scientific">Leucogyrophana mollusca</name>
    <dbReference type="NCBI Taxonomy" id="85980"/>
    <lineage>
        <taxon>Eukaryota</taxon>
        <taxon>Fungi</taxon>
        <taxon>Dikarya</taxon>
        <taxon>Basidiomycota</taxon>
        <taxon>Agaricomycotina</taxon>
        <taxon>Agaricomycetes</taxon>
        <taxon>Agaricomycetidae</taxon>
        <taxon>Boletales</taxon>
        <taxon>Boletales incertae sedis</taxon>
        <taxon>Leucogyrophana</taxon>
    </lineage>
</organism>
<reference evidence="1" key="1">
    <citation type="journal article" date="2021" name="New Phytol.">
        <title>Evolutionary innovations through gain and loss of genes in the ectomycorrhizal Boletales.</title>
        <authorList>
            <person name="Wu G."/>
            <person name="Miyauchi S."/>
            <person name="Morin E."/>
            <person name="Kuo A."/>
            <person name="Drula E."/>
            <person name="Varga T."/>
            <person name="Kohler A."/>
            <person name="Feng B."/>
            <person name="Cao Y."/>
            <person name="Lipzen A."/>
            <person name="Daum C."/>
            <person name="Hundley H."/>
            <person name="Pangilinan J."/>
            <person name="Johnson J."/>
            <person name="Barry K."/>
            <person name="LaButti K."/>
            <person name="Ng V."/>
            <person name="Ahrendt S."/>
            <person name="Min B."/>
            <person name="Choi I.G."/>
            <person name="Park H."/>
            <person name="Plett J.M."/>
            <person name="Magnuson J."/>
            <person name="Spatafora J.W."/>
            <person name="Nagy L.G."/>
            <person name="Henrissat B."/>
            <person name="Grigoriev I.V."/>
            <person name="Yang Z.L."/>
            <person name="Xu J."/>
            <person name="Martin F.M."/>
        </authorList>
    </citation>
    <scope>NUCLEOTIDE SEQUENCE</scope>
    <source>
        <strain evidence="1">KUC20120723A-06</strain>
    </source>
</reference>
<evidence type="ECO:0000313" key="2">
    <source>
        <dbReference type="Proteomes" id="UP000790709"/>
    </source>
</evidence>
<accession>A0ACB8BN12</accession>
<dbReference type="Proteomes" id="UP000790709">
    <property type="component" value="Unassembled WGS sequence"/>
</dbReference>